<evidence type="ECO:0008006" key="3">
    <source>
        <dbReference type="Google" id="ProtNLM"/>
    </source>
</evidence>
<evidence type="ECO:0000313" key="2">
    <source>
        <dbReference type="Proteomes" id="UP001156690"/>
    </source>
</evidence>
<dbReference type="RefSeq" id="WP_126608427.1">
    <property type="nucleotide sequence ID" value="NZ_AP025144.1"/>
</dbReference>
<comment type="caution">
    <text evidence="1">The sequence shown here is derived from an EMBL/GenBank/DDBJ whole genome shotgun (WGS) entry which is preliminary data.</text>
</comment>
<name>A0AAV5NSR6_9VIBR</name>
<reference evidence="2" key="1">
    <citation type="journal article" date="2019" name="Int. J. Syst. Evol. Microbiol.">
        <title>The Global Catalogue of Microorganisms (GCM) 10K type strain sequencing project: providing services to taxonomists for standard genome sequencing and annotation.</title>
        <authorList>
            <consortium name="The Broad Institute Genomics Platform"/>
            <consortium name="The Broad Institute Genome Sequencing Center for Infectious Disease"/>
            <person name="Wu L."/>
            <person name="Ma J."/>
        </authorList>
    </citation>
    <scope>NUCLEOTIDE SEQUENCE [LARGE SCALE GENOMIC DNA]</scope>
    <source>
        <strain evidence="2">NBRC 15640</strain>
    </source>
</reference>
<evidence type="ECO:0000313" key="1">
    <source>
        <dbReference type="EMBL" id="GLQ73657.1"/>
    </source>
</evidence>
<dbReference type="EMBL" id="BSNX01000037">
    <property type="protein sequence ID" value="GLQ73657.1"/>
    <property type="molecule type" value="Genomic_DNA"/>
</dbReference>
<proteinExistence type="predicted"/>
<sequence>MKNIDIAFLHTSLVHIDTFNTLIRKHAPNLKTTYSVREDILKEATVNGVNANVAKSTEEEIRKLAAQSKLTICTCSTLGGVVEKVALLHDLNAIRIDRAMADAAIKYDNVLVLAALESTLLPTEELMNQSCCNTLAMPNIEYQLIPNAWECFMKGDSEGYFALIARDLLAKEDQFDAIVLAQASMAGALSTKPYSIPVLSSPELGIVTAIQDYFS</sequence>
<organism evidence="1 2">
    <name type="scientific">Vibrio penaeicida</name>
    <dbReference type="NCBI Taxonomy" id="104609"/>
    <lineage>
        <taxon>Bacteria</taxon>
        <taxon>Pseudomonadati</taxon>
        <taxon>Pseudomonadota</taxon>
        <taxon>Gammaproteobacteria</taxon>
        <taxon>Vibrionales</taxon>
        <taxon>Vibrionaceae</taxon>
        <taxon>Vibrio</taxon>
    </lineage>
</organism>
<dbReference type="Proteomes" id="UP001156690">
    <property type="component" value="Unassembled WGS sequence"/>
</dbReference>
<protein>
    <recommendedName>
        <fullName evidence="3">Amino-acid racemase</fullName>
    </recommendedName>
</protein>
<dbReference type="AlphaFoldDB" id="A0AAV5NSR6"/>
<accession>A0AAV5NSR6</accession>
<keyword evidence="2" id="KW-1185">Reference proteome</keyword>
<gene>
    <name evidence="1" type="ORF">GCM10007932_30170</name>
</gene>